<evidence type="ECO:0000256" key="8">
    <source>
        <dbReference type="SAM" id="Coils"/>
    </source>
</evidence>
<keyword evidence="12" id="KW-1185">Reference proteome</keyword>
<protein>
    <submittedName>
        <fullName evidence="11">Myosin heavy chain</fullName>
    </submittedName>
</protein>
<feature type="coiled-coil region" evidence="8">
    <location>
        <begin position="713"/>
        <end position="747"/>
    </location>
</feature>
<dbReference type="Pfam" id="PF01843">
    <property type="entry name" value="DIL"/>
    <property type="match status" value="1"/>
</dbReference>
<evidence type="ECO:0000313" key="11">
    <source>
        <dbReference type="EMBL" id="WEL37946.1"/>
    </source>
</evidence>
<dbReference type="EMBL" id="CP119062">
    <property type="protein sequence ID" value="WEL37946.1"/>
    <property type="molecule type" value="Genomic_DNA"/>
</dbReference>
<keyword evidence="4 7" id="KW-0518">Myosin</keyword>
<feature type="binding site" evidence="7">
    <location>
        <begin position="90"/>
        <end position="97"/>
    </location>
    <ligand>
        <name>ATP</name>
        <dbReference type="ChEBI" id="CHEBI:30616"/>
    </ligand>
</feature>
<keyword evidence="6 7" id="KW-0009">Actin-binding</keyword>
<feature type="domain" description="Myosin motor" evidence="10">
    <location>
        <begin position="1"/>
        <end position="472"/>
    </location>
</feature>
<keyword evidence="2 7" id="KW-0067">ATP-binding</keyword>
<gene>
    <name evidence="11" type="ORF">PFJ87_01g02020</name>
</gene>
<dbReference type="SUPFAM" id="SSF52540">
    <property type="entry name" value="P-loop containing nucleoside triphosphate hydrolases"/>
    <property type="match status" value="1"/>
</dbReference>
<comment type="caution">
    <text evidence="7">Lacks conserved residue(s) required for the propagation of feature annotation.</text>
</comment>
<dbReference type="Gene3D" id="1.20.120.720">
    <property type="entry name" value="Myosin VI head, motor domain, U50 subdomain"/>
    <property type="match status" value="1"/>
</dbReference>
<dbReference type="Gene3D" id="1.20.58.530">
    <property type="match status" value="1"/>
</dbReference>
<evidence type="ECO:0000256" key="1">
    <source>
        <dbReference type="ARBA" id="ARBA00022741"/>
    </source>
</evidence>
<dbReference type="Gene3D" id="3.40.850.10">
    <property type="entry name" value="Kinesin motor domain"/>
    <property type="match status" value="1"/>
</dbReference>
<dbReference type="Proteomes" id="UP001217963">
    <property type="component" value="Chromosome I"/>
</dbReference>
<evidence type="ECO:0000259" key="9">
    <source>
        <dbReference type="PROSITE" id="PS51126"/>
    </source>
</evidence>
<evidence type="ECO:0000256" key="4">
    <source>
        <dbReference type="ARBA" id="ARBA00023123"/>
    </source>
</evidence>
<dbReference type="PROSITE" id="PS51126">
    <property type="entry name" value="DILUTE"/>
    <property type="match status" value="1"/>
</dbReference>
<keyword evidence="5 7" id="KW-0505">Motor protein</keyword>
<dbReference type="PROSITE" id="PS51456">
    <property type="entry name" value="MYOSIN_MOTOR"/>
    <property type="match status" value="1"/>
</dbReference>
<evidence type="ECO:0000256" key="3">
    <source>
        <dbReference type="ARBA" id="ARBA00023054"/>
    </source>
</evidence>
<evidence type="ECO:0000256" key="2">
    <source>
        <dbReference type="ARBA" id="ARBA00022840"/>
    </source>
</evidence>
<dbReference type="InterPro" id="IPR036961">
    <property type="entry name" value="Kinesin_motor_dom_sf"/>
</dbReference>
<evidence type="ECO:0000259" key="10">
    <source>
        <dbReference type="PROSITE" id="PS51456"/>
    </source>
</evidence>
<keyword evidence="3 8" id="KW-0175">Coiled coil</keyword>
<sequence length="1085" mass="125433">MENNDLCELNDLDDDVILNILEKRYASGRIYTKSGLIFLALNPYENINSHDIKTLQPSSDYSGNVHVYDVAEASYQDLFVHGNQTIVISGESGSGKTENTKLVIKYLVERTASNASIERNIAAANAILEAFGNAQTVLNDNSSRFGKRIKLMFDGKITGARFETYLLEKSRVTHHEAGEKNFHIFYQFCAFKDFNLKNDFIDTSNLLGDRESTMRLSEEYEATCSAMKSIGITCIKEIEKCLLGILYLGSIQFSSDGILKVVRNECFTEFCKLHHIQEDVFEESLVRFSIKVKGETIEVFNTLKQAITIRNSMARLLYSNIFNYITTSINSCLSGSGEVSISVLDIFGFEVFENNGLDQLCINWTNEKIQSDFIRKVFREKQEMYKEEGIEWNDVEFFDNNQCILDFEKPCGLMDLISEESFNAWGNTKNLSMKIKNYLNGNIRTKADDRIIVSHYAGSVEYDLRSFLDKNREKGNLRIFKNDLIIDEESKEDLVKYFKDSMNRLLHSINETQAKYIKCIKPNAHKKPKVFDRLLVSKQLVECGILETIRVSKQCFPQEIRKDEFESRYKILEPTLFDMVNVKKGKTRYFMSNETLNILEARRLLFYAECFRNIKHALRGYLSGRGPDKKQSITFVSRDMNGDVPLTDHNSMELLVEGGEDIEELQDSKEDTEEQRSYKEIIRDLELKIEQYKRFCEAPCRNCKSLELKYRFQSEALKKKNMVELELEKYKAKVEDLERLLLEKEEEDDDSQMSVSFTNSYNVLSCLVQLYLEFVPTFSSEEVPRPEVLSLAHSAFYAVNKLGKDIVESSVCMMNEISLKLHMFERNIHKVSFILSNLIEYESILRGQGINNVSEVKNLVSVLFKHLCELQRSSLLEVLPYAVIEHQQLSKFKCNEGYLKKIFKPPHISKLIRLLEYFYHQMSYYYIPDTYIMESVNYLLKTINVSVFNEILVKKNFLSFNRGVQINYNINEIDKFCRSINYLEGMFNLSHTTSIIRLINLVESRATADLILDECSILNCVQINEIVSKLDAEASYFFGNDNRNDKFISDPTVTLPSYTAVSPHSFICPRYLPSESLLSILKSIR</sequence>
<comment type="similarity">
    <text evidence="7">Belongs to the TRAFAC class myosin-kinesin ATPase superfamily. Myosin family.</text>
</comment>
<dbReference type="PANTHER" id="PTHR13140">
    <property type="entry name" value="MYOSIN"/>
    <property type="match status" value="1"/>
</dbReference>
<dbReference type="InterPro" id="IPR027417">
    <property type="entry name" value="P-loop_NTPase"/>
</dbReference>
<dbReference type="Gene3D" id="1.10.10.820">
    <property type="match status" value="1"/>
</dbReference>
<dbReference type="SMART" id="SM00242">
    <property type="entry name" value="MYSc"/>
    <property type="match status" value="1"/>
</dbReference>
<name>A0ABY8CIC8_ENCHE</name>
<evidence type="ECO:0000256" key="5">
    <source>
        <dbReference type="ARBA" id="ARBA00023175"/>
    </source>
</evidence>
<keyword evidence="1 7" id="KW-0547">Nucleotide-binding</keyword>
<dbReference type="InterPro" id="IPR002710">
    <property type="entry name" value="Dilute_dom"/>
</dbReference>
<evidence type="ECO:0000256" key="6">
    <source>
        <dbReference type="ARBA" id="ARBA00023203"/>
    </source>
</evidence>
<evidence type="ECO:0000313" key="12">
    <source>
        <dbReference type="Proteomes" id="UP001217963"/>
    </source>
</evidence>
<dbReference type="InterPro" id="IPR001609">
    <property type="entry name" value="Myosin_head_motor_dom-like"/>
</dbReference>
<evidence type="ECO:0000256" key="7">
    <source>
        <dbReference type="PROSITE-ProRule" id="PRU00782"/>
    </source>
</evidence>
<reference evidence="11 12" key="1">
    <citation type="submission" date="2023-02" db="EMBL/GenBank/DDBJ databases">
        <title>Encephalitozoon hellem ATCC 50451 complete genome.</title>
        <authorList>
            <person name="Mascarenhas dos Santos A.C."/>
            <person name="Julian A.T."/>
            <person name="Pombert J.-F."/>
        </authorList>
    </citation>
    <scope>NUCLEOTIDE SEQUENCE [LARGE SCALE GENOMIC DNA]</scope>
    <source>
        <strain evidence="11 12">ATCC 50451</strain>
    </source>
</reference>
<dbReference type="PANTHER" id="PTHR13140:SF706">
    <property type="entry name" value="DILUTE CLASS UNCONVENTIONAL MYOSIN, ISOFORM C"/>
    <property type="match status" value="1"/>
</dbReference>
<accession>A0ABY8CIC8</accession>
<dbReference type="Pfam" id="PF00063">
    <property type="entry name" value="Myosin_head"/>
    <property type="match status" value="2"/>
</dbReference>
<organism evidence="11 12">
    <name type="scientific">Encephalitozoon hellem</name>
    <name type="common">Microsporidian parasite</name>
    <dbReference type="NCBI Taxonomy" id="27973"/>
    <lineage>
        <taxon>Eukaryota</taxon>
        <taxon>Fungi</taxon>
        <taxon>Fungi incertae sedis</taxon>
        <taxon>Microsporidia</taxon>
        <taxon>Unikaryonidae</taxon>
        <taxon>Encephalitozoon</taxon>
    </lineage>
</organism>
<dbReference type="SMART" id="SM01132">
    <property type="entry name" value="DIL"/>
    <property type="match status" value="1"/>
</dbReference>
<feature type="domain" description="Dilute" evidence="9">
    <location>
        <begin position="825"/>
        <end position="1063"/>
    </location>
</feature>
<dbReference type="PRINTS" id="PR00193">
    <property type="entry name" value="MYOSINHEAVY"/>
</dbReference>
<proteinExistence type="inferred from homology"/>